<reference evidence="2" key="2">
    <citation type="journal article" date="2017" name="J. Anim. Genet.">
        <title>Multiple reference genome sequences of hot pepper reveal the massive evolution of plant disease resistance genes by retroduplication.</title>
        <authorList>
            <person name="Kim S."/>
            <person name="Park J."/>
            <person name="Yeom S.-I."/>
            <person name="Kim Y.-M."/>
            <person name="Seo E."/>
            <person name="Kim K.-T."/>
            <person name="Kim M.-S."/>
            <person name="Lee J.M."/>
            <person name="Cheong K."/>
            <person name="Shin H.-S."/>
            <person name="Kim S.-B."/>
            <person name="Han K."/>
            <person name="Lee J."/>
            <person name="Park M."/>
            <person name="Lee H.-A."/>
            <person name="Lee H.-Y."/>
            <person name="Lee Y."/>
            <person name="Oh S."/>
            <person name="Lee J.H."/>
            <person name="Choi E."/>
            <person name="Choi E."/>
            <person name="Lee S.E."/>
            <person name="Jeon J."/>
            <person name="Kim H."/>
            <person name="Choi G."/>
            <person name="Song H."/>
            <person name="Lee J."/>
            <person name="Lee S.-C."/>
            <person name="Kwon J.-K."/>
            <person name="Lee H.-Y."/>
            <person name="Koo N."/>
            <person name="Hong Y."/>
            <person name="Kim R.W."/>
            <person name="Kang W.-H."/>
            <person name="Huh J.H."/>
            <person name="Kang B.-C."/>
            <person name="Yang T.-J."/>
            <person name="Lee Y.-H."/>
            <person name="Bennetzen J.L."/>
            <person name="Choi D."/>
        </authorList>
    </citation>
    <scope>NUCLEOTIDE SEQUENCE [LARGE SCALE GENOMIC DNA]</scope>
    <source>
        <strain evidence="2">cv. PBC81</strain>
    </source>
</reference>
<dbReference type="OrthoDB" id="445712at2759"/>
<dbReference type="AlphaFoldDB" id="A0A2G2WRY7"/>
<dbReference type="Proteomes" id="UP000224567">
    <property type="component" value="Unassembled WGS sequence"/>
</dbReference>
<reference evidence="1 2" key="1">
    <citation type="journal article" date="2017" name="Genome Biol.">
        <title>New reference genome sequences of hot pepper reveal the massive evolution of plant disease-resistance genes by retroduplication.</title>
        <authorList>
            <person name="Kim S."/>
            <person name="Park J."/>
            <person name="Yeom S.I."/>
            <person name="Kim Y.M."/>
            <person name="Seo E."/>
            <person name="Kim K.T."/>
            <person name="Kim M.S."/>
            <person name="Lee J.M."/>
            <person name="Cheong K."/>
            <person name="Shin H.S."/>
            <person name="Kim S.B."/>
            <person name="Han K."/>
            <person name="Lee J."/>
            <person name="Park M."/>
            <person name="Lee H.A."/>
            <person name="Lee H.Y."/>
            <person name="Lee Y."/>
            <person name="Oh S."/>
            <person name="Lee J.H."/>
            <person name="Choi E."/>
            <person name="Choi E."/>
            <person name="Lee S.E."/>
            <person name="Jeon J."/>
            <person name="Kim H."/>
            <person name="Choi G."/>
            <person name="Song H."/>
            <person name="Lee J."/>
            <person name="Lee S.C."/>
            <person name="Kwon J.K."/>
            <person name="Lee H.Y."/>
            <person name="Koo N."/>
            <person name="Hong Y."/>
            <person name="Kim R.W."/>
            <person name="Kang W.H."/>
            <person name="Huh J.H."/>
            <person name="Kang B.C."/>
            <person name="Yang T.J."/>
            <person name="Lee Y.H."/>
            <person name="Bennetzen J.L."/>
            <person name="Choi D."/>
        </authorList>
    </citation>
    <scope>NUCLEOTIDE SEQUENCE [LARGE SCALE GENOMIC DNA]</scope>
    <source>
        <strain evidence="2">cv. PBC81</strain>
    </source>
</reference>
<dbReference type="EMBL" id="MLFT02000005">
    <property type="protein sequence ID" value="PHT48003.1"/>
    <property type="molecule type" value="Genomic_DNA"/>
</dbReference>
<keyword evidence="2" id="KW-1185">Reference proteome</keyword>
<evidence type="ECO:0000313" key="1">
    <source>
        <dbReference type="EMBL" id="PHT48003.1"/>
    </source>
</evidence>
<evidence type="ECO:0000313" key="2">
    <source>
        <dbReference type="Proteomes" id="UP000224567"/>
    </source>
</evidence>
<organism evidence="1 2">
    <name type="scientific">Capsicum baccatum</name>
    <name type="common">Peruvian pepper</name>
    <dbReference type="NCBI Taxonomy" id="33114"/>
    <lineage>
        <taxon>Eukaryota</taxon>
        <taxon>Viridiplantae</taxon>
        <taxon>Streptophyta</taxon>
        <taxon>Embryophyta</taxon>
        <taxon>Tracheophyta</taxon>
        <taxon>Spermatophyta</taxon>
        <taxon>Magnoliopsida</taxon>
        <taxon>eudicotyledons</taxon>
        <taxon>Gunneridae</taxon>
        <taxon>Pentapetalae</taxon>
        <taxon>asterids</taxon>
        <taxon>lamiids</taxon>
        <taxon>Solanales</taxon>
        <taxon>Solanaceae</taxon>
        <taxon>Solanoideae</taxon>
        <taxon>Capsiceae</taxon>
        <taxon>Capsicum</taxon>
    </lineage>
</organism>
<name>A0A2G2WRY7_CAPBA</name>
<proteinExistence type="predicted"/>
<protein>
    <submittedName>
        <fullName evidence="1">Uncharacterized protein</fullName>
    </submittedName>
</protein>
<accession>A0A2G2WRY7</accession>
<comment type="caution">
    <text evidence="1">The sequence shown here is derived from an EMBL/GenBank/DDBJ whole genome shotgun (WGS) entry which is preliminary data.</text>
</comment>
<gene>
    <name evidence="1" type="ORF">CQW23_12211</name>
</gene>
<sequence length="81" mass="9105">MADAESAPSPSPLSIQVKDYIDLSPEGEELFKLHRKVAKHFNLGIELRVAGGWQENEDRGSFEYTRIDDVAVVGINNRDFD</sequence>